<dbReference type="OrthoDB" id="6134202at2759"/>
<keyword evidence="10 13" id="KW-0472">Membrane</keyword>
<dbReference type="PANTHER" id="PTHR24365">
    <property type="entry name" value="TOLL-LIKE RECEPTOR"/>
    <property type="match status" value="1"/>
</dbReference>
<dbReference type="PANTHER" id="PTHR24365:SF541">
    <property type="entry name" value="PROTEIN TOLL-RELATED"/>
    <property type="match status" value="1"/>
</dbReference>
<evidence type="ECO:0000313" key="15">
    <source>
        <dbReference type="EMBL" id="PVD36494.1"/>
    </source>
</evidence>
<name>A0A2T7PSV3_POMCA</name>
<dbReference type="GO" id="GO:0005886">
    <property type="term" value="C:plasma membrane"/>
    <property type="evidence" value="ECO:0007669"/>
    <property type="project" value="TreeGrafter"/>
</dbReference>
<evidence type="ECO:0000313" key="16">
    <source>
        <dbReference type="Proteomes" id="UP000245119"/>
    </source>
</evidence>
<dbReference type="Gene3D" id="3.80.10.10">
    <property type="entry name" value="Ribonuclease Inhibitor"/>
    <property type="match status" value="3"/>
</dbReference>
<keyword evidence="6" id="KW-0732">Signal</keyword>
<dbReference type="STRING" id="400727.A0A2T7PSV3"/>
<dbReference type="Proteomes" id="UP000245119">
    <property type="component" value="Linkage Group LG2"/>
</dbReference>
<reference evidence="15 16" key="1">
    <citation type="submission" date="2018-04" db="EMBL/GenBank/DDBJ databases">
        <title>The genome of golden apple snail Pomacea canaliculata provides insight into stress tolerance and invasive adaptation.</title>
        <authorList>
            <person name="Liu C."/>
            <person name="Liu B."/>
            <person name="Ren Y."/>
            <person name="Zhang Y."/>
            <person name="Wang H."/>
            <person name="Li S."/>
            <person name="Jiang F."/>
            <person name="Yin L."/>
            <person name="Zhang G."/>
            <person name="Qian W."/>
            <person name="Fan W."/>
        </authorList>
    </citation>
    <scope>NUCLEOTIDE SEQUENCE [LARGE SCALE GENOMIC DNA]</scope>
    <source>
        <strain evidence="15">SZHN2017</strain>
        <tissue evidence="15">Muscle</tissue>
    </source>
</reference>
<dbReference type="PROSITE" id="PS50104">
    <property type="entry name" value="TIR"/>
    <property type="match status" value="1"/>
</dbReference>
<keyword evidence="12" id="KW-0325">Glycoprotein</keyword>
<comment type="subcellular location">
    <subcellularLocation>
        <location evidence="1">Membrane</location>
        <topology evidence="1">Single-pass type I membrane protein</topology>
    </subcellularLocation>
</comment>
<keyword evidence="5 13" id="KW-0812">Transmembrane</keyword>
<dbReference type="GO" id="GO:0038023">
    <property type="term" value="F:signaling receptor activity"/>
    <property type="evidence" value="ECO:0007669"/>
    <property type="project" value="TreeGrafter"/>
</dbReference>
<evidence type="ECO:0000256" key="5">
    <source>
        <dbReference type="ARBA" id="ARBA00022692"/>
    </source>
</evidence>
<evidence type="ECO:0000256" key="4">
    <source>
        <dbReference type="ARBA" id="ARBA00022614"/>
    </source>
</evidence>
<dbReference type="SMART" id="SM00369">
    <property type="entry name" value="LRR_TYP"/>
    <property type="match status" value="9"/>
</dbReference>
<dbReference type="InterPro" id="IPR003591">
    <property type="entry name" value="Leu-rich_rpt_typical-subtyp"/>
</dbReference>
<evidence type="ECO:0000256" key="13">
    <source>
        <dbReference type="SAM" id="Phobius"/>
    </source>
</evidence>
<gene>
    <name evidence="15" type="ORF">C0Q70_03478</name>
</gene>
<feature type="transmembrane region" description="Helical" evidence="13">
    <location>
        <begin position="485"/>
        <end position="507"/>
    </location>
</feature>
<keyword evidence="16" id="KW-1185">Reference proteome</keyword>
<evidence type="ECO:0000256" key="3">
    <source>
        <dbReference type="ARBA" id="ARBA00022588"/>
    </source>
</evidence>
<dbReference type="PROSITE" id="PS51450">
    <property type="entry name" value="LRR"/>
    <property type="match status" value="1"/>
</dbReference>
<organism evidence="15 16">
    <name type="scientific">Pomacea canaliculata</name>
    <name type="common">Golden apple snail</name>
    <dbReference type="NCBI Taxonomy" id="400727"/>
    <lineage>
        <taxon>Eukaryota</taxon>
        <taxon>Metazoa</taxon>
        <taxon>Spiralia</taxon>
        <taxon>Lophotrochozoa</taxon>
        <taxon>Mollusca</taxon>
        <taxon>Gastropoda</taxon>
        <taxon>Caenogastropoda</taxon>
        <taxon>Architaenioglossa</taxon>
        <taxon>Ampullarioidea</taxon>
        <taxon>Ampullariidae</taxon>
        <taxon>Pomacea</taxon>
    </lineage>
</organism>
<feature type="domain" description="TIR" evidence="14">
    <location>
        <begin position="537"/>
        <end position="675"/>
    </location>
</feature>
<comment type="similarity">
    <text evidence="2">Belongs to the Toll-like receptor family.</text>
</comment>
<comment type="caution">
    <text evidence="15">The sequence shown here is derived from an EMBL/GenBank/DDBJ whole genome shotgun (WGS) entry which is preliminary data.</text>
</comment>
<dbReference type="SUPFAM" id="SSF52058">
    <property type="entry name" value="L domain-like"/>
    <property type="match status" value="2"/>
</dbReference>
<evidence type="ECO:0000256" key="7">
    <source>
        <dbReference type="ARBA" id="ARBA00022737"/>
    </source>
</evidence>
<dbReference type="FunFam" id="3.40.50.10140:FF:000001">
    <property type="entry name" value="Toll-like receptor 2"/>
    <property type="match status" value="1"/>
</dbReference>
<keyword evidence="11" id="KW-0675">Receptor</keyword>
<keyword evidence="9 13" id="KW-1133">Transmembrane helix</keyword>
<dbReference type="Pfam" id="PF01582">
    <property type="entry name" value="TIR"/>
    <property type="match status" value="1"/>
</dbReference>
<evidence type="ECO:0000256" key="12">
    <source>
        <dbReference type="ARBA" id="ARBA00023180"/>
    </source>
</evidence>
<dbReference type="SMART" id="SM00255">
    <property type="entry name" value="TIR"/>
    <property type="match status" value="1"/>
</dbReference>
<dbReference type="SUPFAM" id="SSF52200">
    <property type="entry name" value="Toll/Interleukin receptor TIR domain"/>
    <property type="match status" value="1"/>
</dbReference>
<evidence type="ECO:0000256" key="8">
    <source>
        <dbReference type="ARBA" id="ARBA00022859"/>
    </source>
</evidence>
<dbReference type="GO" id="GO:0045087">
    <property type="term" value="P:innate immune response"/>
    <property type="evidence" value="ECO:0007669"/>
    <property type="project" value="UniProtKB-KW"/>
</dbReference>
<evidence type="ECO:0000256" key="11">
    <source>
        <dbReference type="ARBA" id="ARBA00023170"/>
    </source>
</evidence>
<accession>A0A2T7PSV3</accession>
<dbReference type="Gene3D" id="3.40.50.10140">
    <property type="entry name" value="Toll/interleukin-1 receptor homology (TIR) domain"/>
    <property type="match status" value="1"/>
</dbReference>
<evidence type="ECO:0000256" key="10">
    <source>
        <dbReference type="ARBA" id="ARBA00023136"/>
    </source>
</evidence>
<dbReference type="GO" id="GO:0007165">
    <property type="term" value="P:signal transduction"/>
    <property type="evidence" value="ECO:0007669"/>
    <property type="project" value="InterPro"/>
</dbReference>
<sequence length="685" mass="78067">MFTLLIWNALPCGFMKVPSRKVQEQHFPGCGLLQTPWNLTYIPRLPDNTTFLNFSYNALSVIPEDFFSNVSSLVVLDLSDNNVTVINPRAFQNMYQLKKLFLNYNFYLNYSTLQPVFRIPTLNNFELGHGGLKAVPKGFFLNFSLPNLQFLSLDDNHLRNIHLKEFTHLKSLLALDVVNNKVSKVYSAPLPLLTFLDLKTNGIFDFPDTCNKTGNASLFPSLEKLILRQNLISTIPTQTCLPKLQTLDLSENLFKVISSDMFRHFHSLIDLNMQSMSTKLSQIQERAFSSATLQVISLMYNDIEFGEDVVHSLSFTGCPNITSLQLSHNYFNRMTDAKFRILFGHLTKLTELFLGSCMIDQISTDAFANFTSITMLHLYENQLTDLPDGAFDTMTSLQTLVLTSNRLSVIRQSTFSPETRARLHNLDVANNPFMCSCDLTWFQQWFVSSPGLFASYQGSYSCEDLGVSLSSFYLSEQACLLSTGVYTLTVVAAAMVIVTLTLTIVVFRYRWHFRLLMYEAFRAGSQRRQQLFLSRGFRYDIFLSYANEDVTWVSRYLVPRLEEGLGLRLCLHQRDFIPGRNIVDNIASSVETSKKMLMVFSEHFARSQWCQFELSLCLHHAMDRDDALLIVCLDNISSRDLTAAMLAVLKTTTFIQWDDDSDAQSSFWGRLSVALQEITPSVVTS</sequence>
<dbReference type="InterPro" id="IPR035897">
    <property type="entry name" value="Toll_tir_struct_dom_sf"/>
</dbReference>
<proteinExistence type="inferred from homology"/>
<dbReference type="PRINTS" id="PR01537">
    <property type="entry name" value="INTRLKN1R1F"/>
</dbReference>
<dbReference type="EMBL" id="PZQS01000002">
    <property type="protein sequence ID" value="PVD36494.1"/>
    <property type="molecule type" value="Genomic_DNA"/>
</dbReference>
<dbReference type="AlphaFoldDB" id="A0A2T7PSV3"/>
<dbReference type="InterPro" id="IPR001611">
    <property type="entry name" value="Leu-rich_rpt"/>
</dbReference>
<evidence type="ECO:0000256" key="2">
    <source>
        <dbReference type="ARBA" id="ARBA00009634"/>
    </source>
</evidence>
<evidence type="ECO:0000256" key="6">
    <source>
        <dbReference type="ARBA" id="ARBA00022729"/>
    </source>
</evidence>
<evidence type="ECO:0000256" key="1">
    <source>
        <dbReference type="ARBA" id="ARBA00004479"/>
    </source>
</evidence>
<protein>
    <recommendedName>
        <fullName evidence="14">TIR domain-containing protein</fullName>
    </recommendedName>
</protein>
<evidence type="ECO:0000256" key="9">
    <source>
        <dbReference type="ARBA" id="ARBA00022989"/>
    </source>
</evidence>
<dbReference type="Pfam" id="PF13855">
    <property type="entry name" value="LRR_8"/>
    <property type="match status" value="4"/>
</dbReference>
<keyword evidence="3" id="KW-0399">Innate immunity</keyword>
<keyword evidence="4" id="KW-0433">Leucine-rich repeat</keyword>
<dbReference type="InterPro" id="IPR032675">
    <property type="entry name" value="LRR_dom_sf"/>
</dbReference>
<keyword evidence="7" id="KW-0677">Repeat</keyword>
<evidence type="ECO:0000259" key="14">
    <source>
        <dbReference type="PROSITE" id="PS50104"/>
    </source>
</evidence>
<keyword evidence="8" id="KW-0391">Immunity</keyword>
<dbReference type="InterPro" id="IPR000157">
    <property type="entry name" value="TIR_dom"/>
</dbReference>